<keyword evidence="1" id="KW-0472">Membrane</keyword>
<sequence>MIASAVRSLGVVRAGEVFCVNAQCQDFKQRVIHDGSTLCRLRTDKGVFFFLSEQFEYGLPEQELRKGGQLTIGAHRLRDGSAWLHWFQLANGESWEPERQDLRWPLLGVGLILALSIVIFMMPSDKPMLIMVQTFLGIIGTVILPFTLVALVLWLHPIKWKLRRELVALKAGKPIVLSEGPSCSEADTLPLDDGVYGGVGLIQGVASEIGLFRIDENIRRYQLRCAGETFTLAESSGMLGSKSFVFRRQAPLFIGESDRIVLLTMVDDGEVHGVLNLTDGIAHANYHGSPYSPQTRRVAFGVVVGIVTFMALCLGGFTLYDWHSRGVGPDYWDWVELAEISSFFMMMFMMMFSGIGLIIWYIQRHSSRKISLHGIPVEKVVALALQWRLHNGRSPVINEFS</sequence>
<evidence type="ECO:0000256" key="1">
    <source>
        <dbReference type="SAM" id="Phobius"/>
    </source>
</evidence>
<keyword evidence="1" id="KW-1133">Transmembrane helix</keyword>
<dbReference type="KEGG" id="hbh:E4T21_16405"/>
<feature type="transmembrane region" description="Helical" evidence="1">
    <location>
        <begin position="128"/>
        <end position="155"/>
    </location>
</feature>
<accession>A0A5C1NI19</accession>
<name>A0A5C1NI19_9GAMM</name>
<keyword evidence="3" id="KW-1185">Reference proteome</keyword>
<gene>
    <name evidence="2" type="ORF">E4T21_16405</name>
</gene>
<feature type="transmembrane region" description="Helical" evidence="1">
    <location>
        <begin position="104"/>
        <end position="122"/>
    </location>
</feature>
<feature type="transmembrane region" description="Helical" evidence="1">
    <location>
        <begin position="298"/>
        <end position="320"/>
    </location>
</feature>
<dbReference type="Proteomes" id="UP000324285">
    <property type="component" value="Chromosome"/>
</dbReference>
<dbReference type="EMBL" id="CP038437">
    <property type="protein sequence ID" value="QEM82954.1"/>
    <property type="molecule type" value="Genomic_DNA"/>
</dbReference>
<evidence type="ECO:0000313" key="3">
    <source>
        <dbReference type="Proteomes" id="UP000324285"/>
    </source>
</evidence>
<keyword evidence="1" id="KW-0812">Transmembrane</keyword>
<evidence type="ECO:0000313" key="2">
    <source>
        <dbReference type="EMBL" id="QEM82954.1"/>
    </source>
</evidence>
<dbReference type="OrthoDB" id="7066218at2"/>
<dbReference type="AlphaFoldDB" id="A0A5C1NI19"/>
<protein>
    <submittedName>
        <fullName evidence="2">Uncharacterized protein</fullName>
    </submittedName>
</protein>
<dbReference type="RefSeq" id="WP_149286076.1">
    <property type="nucleotide sequence ID" value="NZ_CP038437.2"/>
</dbReference>
<reference evidence="2" key="1">
    <citation type="submission" date="2021-02" db="EMBL/GenBank/DDBJ databases">
        <title>Strain Y2R2, a novel species of the genus Halomonas.</title>
        <authorList>
            <person name="Huang H."/>
        </authorList>
    </citation>
    <scope>NUCLEOTIDE SEQUENCE</scope>
    <source>
        <strain evidence="2">Y2R2</strain>
    </source>
</reference>
<organism evidence="2 3">
    <name type="scientific">Halomonas binhaiensis</name>
    <dbReference type="NCBI Taxonomy" id="2562282"/>
    <lineage>
        <taxon>Bacteria</taxon>
        <taxon>Pseudomonadati</taxon>
        <taxon>Pseudomonadota</taxon>
        <taxon>Gammaproteobacteria</taxon>
        <taxon>Oceanospirillales</taxon>
        <taxon>Halomonadaceae</taxon>
        <taxon>Halomonas</taxon>
    </lineage>
</organism>
<proteinExistence type="predicted"/>
<feature type="transmembrane region" description="Helical" evidence="1">
    <location>
        <begin position="340"/>
        <end position="362"/>
    </location>
</feature>